<feature type="transmembrane region" description="Helical" evidence="6">
    <location>
        <begin position="417"/>
        <end position="437"/>
    </location>
</feature>
<feature type="transmembrane region" description="Helical" evidence="6">
    <location>
        <begin position="179"/>
        <end position="200"/>
    </location>
</feature>
<feature type="transmembrane region" description="Helical" evidence="6">
    <location>
        <begin position="125"/>
        <end position="142"/>
    </location>
</feature>
<protein>
    <submittedName>
        <fullName evidence="8">MFS transporter</fullName>
    </submittedName>
</protein>
<keyword evidence="3 6" id="KW-1133">Transmembrane helix</keyword>
<evidence type="ECO:0000256" key="3">
    <source>
        <dbReference type="ARBA" id="ARBA00022989"/>
    </source>
</evidence>
<dbReference type="AlphaFoldDB" id="A0A7H0LHE7"/>
<dbReference type="PROSITE" id="PS50850">
    <property type="entry name" value="MFS"/>
    <property type="match status" value="1"/>
</dbReference>
<feature type="transmembrane region" description="Helical" evidence="6">
    <location>
        <begin position="373"/>
        <end position="396"/>
    </location>
</feature>
<dbReference type="KEGG" id="spap:H3Z74_20850"/>
<dbReference type="CDD" id="cd17321">
    <property type="entry name" value="MFS_MMR_MDR_like"/>
    <property type="match status" value="1"/>
</dbReference>
<reference evidence="8 9" key="1">
    <citation type="submission" date="2020-09" db="EMBL/GenBank/DDBJ databases">
        <title>Sphingomonas sp., a new species isolated from pork steak.</title>
        <authorList>
            <person name="Heidler von Heilborn D."/>
        </authorList>
    </citation>
    <scope>NUCLEOTIDE SEQUENCE [LARGE SCALE GENOMIC DNA]</scope>
    <source>
        <strain evidence="9">S8-3T</strain>
    </source>
</reference>
<keyword evidence="2 6" id="KW-0812">Transmembrane</keyword>
<feature type="transmembrane region" description="Helical" evidence="6">
    <location>
        <begin position="238"/>
        <end position="258"/>
    </location>
</feature>
<evidence type="ECO:0000256" key="5">
    <source>
        <dbReference type="SAM" id="MobiDB-lite"/>
    </source>
</evidence>
<feature type="transmembrane region" description="Helical" evidence="6">
    <location>
        <begin position="344"/>
        <end position="361"/>
    </location>
</feature>
<evidence type="ECO:0000313" key="8">
    <source>
        <dbReference type="EMBL" id="QNQ09100.1"/>
    </source>
</evidence>
<dbReference type="RefSeq" id="WP_187761423.1">
    <property type="nucleotide sequence ID" value="NZ_CP061038.1"/>
</dbReference>
<evidence type="ECO:0000259" key="7">
    <source>
        <dbReference type="PROSITE" id="PS50850"/>
    </source>
</evidence>
<feature type="transmembrane region" description="Helical" evidence="6">
    <location>
        <begin position="311"/>
        <end position="332"/>
    </location>
</feature>
<feature type="transmembrane region" description="Helical" evidence="6">
    <location>
        <begin position="443"/>
        <end position="463"/>
    </location>
</feature>
<accession>A0A7H0LHE7</accession>
<dbReference type="Gene3D" id="1.20.1250.20">
    <property type="entry name" value="MFS general substrate transporter like domains"/>
    <property type="match status" value="1"/>
</dbReference>
<gene>
    <name evidence="8" type="ORF">H3Z74_20850</name>
</gene>
<dbReference type="GO" id="GO:0016020">
    <property type="term" value="C:membrane"/>
    <property type="evidence" value="ECO:0007669"/>
    <property type="project" value="UniProtKB-SubCell"/>
</dbReference>
<dbReference type="InterPro" id="IPR020846">
    <property type="entry name" value="MFS_dom"/>
</dbReference>
<dbReference type="GO" id="GO:0022857">
    <property type="term" value="F:transmembrane transporter activity"/>
    <property type="evidence" value="ECO:0007669"/>
    <property type="project" value="InterPro"/>
</dbReference>
<evidence type="ECO:0000313" key="9">
    <source>
        <dbReference type="Proteomes" id="UP000516148"/>
    </source>
</evidence>
<feature type="region of interest" description="Disordered" evidence="5">
    <location>
        <begin position="1"/>
        <end position="21"/>
    </location>
</feature>
<feature type="transmembrane region" description="Helical" evidence="6">
    <location>
        <begin position="93"/>
        <end position="119"/>
    </location>
</feature>
<dbReference type="SUPFAM" id="SSF103473">
    <property type="entry name" value="MFS general substrate transporter"/>
    <property type="match status" value="1"/>
</dbReference>
<sequence>MSTSLPAPCDQAETGPGGTTGHPNWTLAATILASSLAFIDGSVVNVALPAIGQSYGGGAADLQWTVNAYLLPLSALLLLGGAAGDHFGRRRMLIAGTALFAAASIACAVAPSLAILLAARAVQGIGAAMLMPNSLAILGNAFSGEARGRAIGTWAAAGAIASAAGPPLGGWLVDGLGWRFIFLLNLPVAAGAMLIAWRYIGESAEGEQPLDWPGALLATAALGTLTWALTLWSSHHEASAMVWIGTGAGIVLLGLFLLTEHRRGDRAMMPLSLFGSRAFVGLTALTFLLYGALGGLLVLLPYLLIVGGGYTPFQAGMALLPFSIVIGGASRLMGRTTERIGPRWPLTIGPVVTGIGFALMVRVDPQASYWTSVLPGMVVIALGMAGAVAPLTTAVLSSVDERHTGTASGFNSAIARTGGLIATALTGAVIAQVGAALTSAFQAAALICAVLAVASGGIAFLTLDGARRQD</sequence>
<organism evidence="8 9">
    <name type="scientific">Sphingomonas alpina</name>
    <dbReference type="NCBI Taxonomy" id="653931"/>
    <lineage>
        <taxon>Bacteria</taxon>
        <taxon>Pseudomonadati</taxon>
        <taxon>Pseudomonadota</taxon>
        <taxon>Alphaproteobacteria</taxon>
        <taxon>Sphingomonadales</taxon>
        <taxon>Sphingomonadaceae</taxon>
        <taxon>Sphingomonas</taxon>
    </lineage>
</organism>
<name>A0A7H0LHE7_9SPHN</name>
<feature type="transmembrane region" description="Helical" evidence="6">
    <location>
        <begin position="212"/>
        <end position="232"/>
    </location>
</feature>
<feature type="transmembrane region" description="Helical" evidence="6">
    <location>
        <begin position="154"/>
        <end position="173"/>
    </location>
</feature>
<proteinExistence type="predicted"/>
<keyword evidence="4 6" id="KW-0472">Membrane</keyword>
<feature type="transmembrane region" description="Helical" evidence="6">
    <location>
        <begin position="62"/>
        <end position="81"/>
    </location>
</feature>
<dbReference type="EMBL" id="CP061038">
    <property type="protein sequence ID" value="QNQ09100.1"/>
    <property type="molecule type" value="Genomic_DNA"/>
</dbReference>
<feature type="transmembrane region" description="Helical" evidence="6">
    <location>
        <begin position="279"/>
        <end position="305"/>
    </location>
</feature>
<dbReference type="InterPro" id="IPR036259">
    <property type="entry name" value="MFS_trans_sf"/>
</dbReference>
<evidence type="ECO:0000256" key="4">
    <source>
        <dbReference type="ARBA" id="ARBA00023136"/>
    </source>
</evidence>
<evidence type="ECO:0000256" key="6">
    <source>
        <dbReference type="SAM" id="Phobius"/>
    </source>
</evidence>
<keyword evidence="9" id="KW-1185">Reference proteome</keyword>
<dbReference type="PANTHER" id="PTHR42718:SF42">
    <property type="entry name" value="EXPORT PROTEIN"/>
    <property type="match status" value="1"/>
</dbReference>
<comment type="subcellular location">
    <subcellularLocation>
        <location evidence="1">Membrane</location>
        <topology evidence="1">Multi-pass membrane protein</topology>
    </subcellularLocation>
</comment>
<feature type="domain" description="Major facilitator superfamily (MFS) profile" evidence="7">
    <location>
        <begin position="26"/>
        <end position="467"/>
    </location>
</feature>
<evidence type="ECO:0000256" key="1">
    <source>
        <dbReference type="ARBA" id="ARBA00004141"/>
    </source>
</evidence>
<dbReference type="Pfam" id="PF07690">
    <property type="entry name" value="MFS_1"/>
    <property type="match status" value="2"/>
</dbReference>
<dbReference type="InterPro" id="IPR011701">
    <property type="entry name" value="MFS"/>
</dbReference>
<dbReference type="PANTHER" id="PTHR42718">
    <property type="entry name" value="MAJOR FACILITATOR SUPERFAMILY MULTIDRUG TRANSPORTER MFSC"/>
    <property type="match status" value="1"/>
</dbReference>
<evidence type="ECO:0000256" key="2">
    <source>
        <dbReference type="ARBA" id="ARBA00022692"/>
    </source>
</evidence>
<dbReference type="Proteomes" id="UP000516148">
    <property type="component" value="Chromosome"/>
</dbReference>
<dbReference type="Gene3D" id="1.20.1720.10">
    <property type="entry name" value="Multidrug resistance protein D"/>
    <property type="match status" value="1"/>
</dbReference>